<keyword evidence="9" id="KW-1185">Reference proteome</keyword>
<evidence type="ECO:0000256" key="4">
    <source>
        <dbReference type="ARBA" id="ARBA00023163"/>
    </source>
</evidence>
<feature type="region of interest" description="Disordered" evidence="6">
    <location>
        <begin position="268"/>
        <end position="291"/>
    </location>
</feature>
<sequence length="291" mass="30821">MMAVDLVGRGKMDDLVALQEATAAGVRSLEHLVFRLSHLPSSPSDCSEIADTTISKFKQVISVLDRTGHARFRRGPAPATGGRLSPLPEPPKPRPLTAPRAITLDFTRQGGDLPGTSLKLGFGSSATTSSANSSFLSSLTGDGSVTNGRVGPSVGKPPLSSSFHKKRCPGSGVAARKNAGADGLCHCSSKKKRSRAKRTTRLAAISSRDADIPPDEHSWRKYGQKPIKGSPHPRGYYKCSSVRGCPARKHVERAADDPSVLIVTYEGEHRHTPNPAPPASTEAIIVGLPRA</sequence>
<gene>
    <name evidence="8" type="ORF">C4D60_Mb03t00390</name>
</gene>
<evidence type="ECO:0000256" key="5">
    <source>
        <dbReference type="ARBA" id="ARBA00023242"/>
    </source>
</evidence>
<dbReference type="GO" id="GO:0005634">
    <property type="term" value="C:nucleus"/>
    <property type="evidence" value="ECO:0007669"/>
    <property type="project" value="UniProtKB-SubCell"/>
</dbReference>
<keyword evidence="4" id="KW-0804">Transcription</keyword>
<dbReference type="InterPro" id="IPR003657">
    <property type="entry name" value="WRKY_dom"/>
</dbReference>
<feature type="region of interest" description="Disordered" evidence="6">
    <location>
        <begin position="211"/>
        <end position="233"/>
    </location>
</feature>
<evidence type="ECO:0000256" key="6">
    <source>
        <dbReference type="SAM" id="MobiDB-lite"/>
    </source>
</evidence>
<name>A0A4S8J6K6_MUSBA</name>
<feature type="region of interest" description="Disordered" evidence="6">
    <location>
        <begin position="71"/>
        <end position="95"/>
    </location>
</feature>
<dbReference type="Pfam" id="PF03106">
    <property type="entry name" value="WRKY"/>
    <property type="match status" value="1"/>
</dbReference>
<protein>
    <recommendedName>
        <fullName evidence="7">WRKY domain-containing protein</fullName>
    </recommendedName>
</protein>
<dbReference type="AlphaFoldDB" id="A0A4S8J6K6"/>
<dbReference type="InterPro" id="IPR036576">
    <property type="entry name" value="WRKY_dom_sf"/>
</dbReference>
<dbReference type="FunFam" id="2.20.25.80:FF:000004">
    <property type="entry name" value="WRKY transcription factor 65"/>
    <property type="match status" value="1"/>
</dbReference>
<reference evidence="8 9" key="1">
    <citation type="journal article" date="2019" name="Nat. Plants">
        <title>Genome sequencing of Musa balbisiana reveals subgenome evolution and function divergence in polyploid bananas.</title>
        <authorList>
            <person name="Yao X."/>
        </authorList>
    </citation>
    <scope>NUCLEOTIDE SEQUENCE [LARGE SCALE GENOMIC DNA]</scope>
    <source>
        <strain evidence="9">cv. DH-PKW</strain>
        <tissue evidence="8">Leaves</tissue>
    </source>
</reference>
<keyword evidence="2" id="KW-0805">Transcription regulation</keyword>
<evidence type="ECO:0000256" key="1">
    <source>
        <dbReference type="ARBA" id="ARBA00004123"/>
    </source>
</evidence>
<keyword evidence="3" id="KW-0238">DNA-binding</keyword>
<dbReference type="GO" id="GO:0043565">
    <property type="term" value="F:sequence-specific DNA binding"/>
    <property type="evidence" value="ECO:0007669"/>
    <property type="project" value="InterPro"/>
</dbReference>
<comment type="caution">
    <text evidence="8">The sequence shown here is derived from an EMBL/GenBank/DDBJ whole genome shotgun (WGS) entry which is preliminary data.</text>
</comment>
<evidence type="ECO:0000313" key="9">
    <source>
        <dbReference type="Proteomes" id="UP000317650"/>
    </source>
</evidence>
<dbReference type="PANTHER" id="PTHR31282">
    <property type="entry name" value="WRKY TRANSCRIPTION FACTOR 21-RELATED"/>
    <property type="match status" value="1"/>
</dbReference>
<organism evidence="8 9">
    <name type="scientific">Musa balbisiana</name>
    <name type="common">Banana</name>
    <dbReference type="NCBI Taxonomy" id="52838"/>
    <lineage>
        <taxon>Eukaryota</taxon>
        <taxon>Viridiplantae</taxon>
        <taxon>Streptophyta</taxon>
        <taxon>Embryophyta</taxon>
        <taxon>Tracheophyta</taxon>
        <taxon>Spermatophyta</taxon>
        <taxon>Magnoliopsida</taxon>
        <taxon>Liliopsida</taxon>
        <taxon>Zingiberales</taxon>
        <taxon>Musaceae</taxon>
        <taxon>Musa</taxon>
    </lineage>
</organism>
<comment type="subcellular location">
    <subcellularLocation>
        <location evidence="1">Nucleus</location>
    </subcellularLocation>
</comment>
<accession>A0A4S8J6K6</accession>
<evidence type="ECO:0000256" key="2">
    <source>
        <dbReference type="ARBA" id="ARBA00023015"/>
    </source>
</evidence>
<dbReference type="Pfam" id="PF10533">
    <property type="entry name" value="Plant_zn_clust"/>
    <property type="match status" value="1"/>
</dbReference>
<dbReference type="InterPro" id="IPR018872">
    <property type="entry name" value="Zn-cluster-dom"/>
</dbReference>
<dbReference type="Proteomes" id="UP000317650">
    <property type="component" value="Chromosome 3"/>
</dbReference>
<feature type="region of interest" description="Disordered" evidence="6">
    <location>
        <begin position="143"/>
        <end position="171"/>
    </location>
</feature>
<dbReference type="Gene3D" id="2.20.25.80">
    <property type="entry name" value="WRKY domain"/>
    <property type="match status" value="1"/>
</dbReference>
<evidence type="ECO:0000259" key="7">
    <source>
        <dbReference type="PROSITE" id="PS50811"/>
    </source>
</evidence>
<keyword evidence="5" id="KW-0539">Nucleus</keyword>
<dbReference type="GO" id="GO:0003700">
    <property type="term" value="F:DNA-binding transcription factor activity"/>
    <property type="evidence" value="ECO:0007669"/>
    <property type="project" value="InterPro"/>
</dbReference>
<dbReference type="PROSITE" id="PS50811">
    <property type="entry name" value="WRKY"/>
    <property type="match status" value="1"/>
</dbReference>
<dbReference type="SMART" id="SM00774">
    <property type="entry name" value="WRKY"/>
    <property type="match status" value="1"/>
</dbReference>
<dbReference type="SUPFAM" id="SSF118290">
    <property type="entry name" value="WRKY DNA-binding domain"/>
    <property type="match status" value="1"/>
</dbReference>
<feature type="domain" description="WRKY" evidence="7">
    <location>
        <begin position="208"/>
        <end position="274"/>
    </location>
</feature>
<proteinExistence type="predicted"/>
<evidence type="ECO:0000256" key="3">
    <source>
        <dbReference type="ARBA" id="ARBA00023125"/>
    </source>
</evidence>
<dbReference type="InterPro" id="IPR044810">
    <property type="entry name" value="WRKY_plant"/>
</dbReference>
<dbReference type="EMBL" id="PYDT01000006">
    <property type="protein sequence ID" value="THU57141.1"/>
    <property type="molecule type" value="Genomic_DNA"/>
</dbReference>
<evidence type="ECO:0000313" key="8">
    <source>
        <dbReference type="EMBL" id="THU57141.1"/>
    </source>
</evidence>